<sequence length="286" mass="32944">MFNLIMGGEPDYFEHWPMYERVSGSCDFPISRMLEGTSDDIRLKLTPLNDKALSYIEKLPTLFMSELYSRDNVEYITLRLGVISNLRTVNKNVEFDFRITHSQDDVVVINKELYQTALELGAYGLKRTHWGIKARDLNQTLALLNITTRSTPLPPTEALPDEVDNYPIIDNVQSFMARVLEQDHEEDAEIFYRGHSDVSYELAPSVFRKNKKGNFKHLHSESNLVREALTARPTEFVDDKTMLDKLVRMQHYGLPTRLLDITSNPLIALYFACCDISNNENTNEVD</sequence>
<evidence type="ECO:0000313" key="2">
    <source>
        <dbReference type="EMBL" id="ECU4158518.1"/>
    </source>
</evidence>
<reference evidence="2" key="1">
    <citation type="submission" date="2018-09" db="EMBL/GenBank/DDBJ databases">
        <authorList>
            <consortium name="NARMS: The National Antimicrobial Resistance Monitoring System"/>
        </authorList>
    </citation>
    <scope>NUCLEOTIDE SEQUENCE</scope>
    <source>
        <strain evidence="2">FSIS11813683</strain>
    </source>
</reference>
<dbReference type="AlphaFoldDB" id="A0A605MV07"/>
<protein>
    <submittedName>
        <fullName evidence="2">FRG domain-containing protein</fullName>
    </submittedName>
</protein>
<accession>A0A605MV07</accession>
<name>A0A605MV07_SALET</name>
<gene>
    <name evidence="2" type="ORF">D3F48_26245</name>
</gene>
<feature type="non-terminal residue" evidence="2">
    <location>
        <position position="286"/>
    </location>
</feature>
<dbReference type="InterPro" id="IPR014966">
    <property type="entry name" value="FRG-dom"/>
</dbReference>
<feature type="domain" description="FRG" evidence="1">
    <location>
        <begin position="186"/>
        <end position="286"/>
    </location>
</feature>
<evidence type="ECO:0000259" key="1">
    <source>
        <dbReference type="SMART" id="SM00901"/>
    </source>
</evidence>
<dbReference type="EMBL" id="AAKPWL010000140">
    <property type="protein sequence ID" value="ECU4158518.1"/>
    <property type="molecule type" value="Genomic_DNA"/>
</dbReference>
<comment type="caution">
    <text evidence="2">The sequence shown here is derived from an EMBL/GenBank/DDBJ whole genome shotgun (WGS) entry which is preliminary data.</text>
</comment>
<dbReference type="SMART" id="SM00901">
    <property type="entry name" value="FRG"/>
    <property type="match status" value="1"/>
</dbReference>
<organism evidence="2">
    <name type="scientific">Salmonella enterica subsp. enterica serovar 4,[5],12:i:-</name>
    <dbReference type="NCBI Taxonomy" id="440524"/>
    <lineage>
        <taxon>Bacteria</taxon>
        <taxon>Pseudomonadati</taxon>
        <taxon>Pseudomonadota</taxon>
        <taxon>Gammaproteobacteria</taxon>
        <taxon>Enterobacterales</taxon>
        <taxon>Enterobacteriaceae</taxon>
        <taxon>Salmonella</taxon>
    </lineage>
</organism>
<dbReference type="Pfam" id="PF08867">
    <property type="entry name" value="FRG"/>
    <property type="match status" value="1"/>
</dbReference>
<proteinExistence type="predicted"/>